<name>A0AAV4ZLS9_9HYPH</name>
<dbReference type="InterPro" id="IPR011992">
    <property type="entry name" value="EF-hand-dom_pair"/>
</dbReference>
<feature type="region of interest" description="Disordered" evidence="1">
    <location>
        <begin position="295"/>
        <end position="417"/>
    </location>
</feature>
<dbReference type="GO" id="GO:0005509">
    <property type="term" value="F:calcium ion binding"/>
    <property type="evidence" value="ECO:0007669"/>
    <property type="project" value="InterPro"/>
</dbReference>
<feature type="compositionally biased region" description="Low complexity" evidence="1">
    <location>
        <begin position="347"/>
        <end position="356"/>
    </location>
</feature>
<reference evidence="4" key="2">
    <citation type="submission" date="2021-08" db="EMBL/GenBank/DDBJ databases">
        <authorList>
            <person name="Tani A."/>
            <person name="Ola A."/>
            <person name="Ogura Y."/>
            <person name="Katsura K."/>
            <person name="Hayashi T."/>
        </authorList>
    </citation>
    <scope>NUCLEOTIDE SEQUENCE</scope>
    <source>
        <strain evidence="4">DSM 16372</strain>
    </source>
</reference>
<protein>
    <recommendedName>
        <fullName evidence="3">EF-hand domain-containing protein</fullName>
    </recommendedName>
</protein>
<dbReference type="Gene3D" id="1.10.238.10">
    <property type="entry name" value="EF-hand"/>
    <property type="match status" value="1"/>
</dbReference>
<feature type="compositionally biased region" description="Low complexity" evidence="1">
    <location>
        <begin position="295"/>
        <end position="328"/>
    </location>
</feature>
<feature type="signal peptide" evidence="2">
    <location>
        <begin position="1"/>
        <end position="23"/>
    </location>
</feature>
<dbReference type="SUPFAM" id="SSF47473">
    <property type="entry name" value="EF-hand"/>
    <property type="match status" value="1"/>
</dbReference>
<dbReference type="SMART" id="SM00054">
    <property type="entry name" value="EFh"/>
    <property type="match status" value="2"/>
</dbReference>
<evidence type="ECO:0000313" key="4">
    <source>
        <dbReference type="EMBL" id="GJD89392.1"/>
    </source>
</evidence>
<gene>
    <name evidence="4" type="ORF">BHAOGJBA_2919</name>
</gene>
<dbReference type="InterPro" id="IPR002048">
    <property type="entry name" value="EF_hand_dom"/>
</dbReference>
<feature type="region of interest" description="Disordered" evidence="1">
    <location>
        <begin position="22"/>
        <end position="88"/>
    </location>
</feature>
<feature type="chain" id="PRO_5043315916" description="EF-hand domain-containing protein" evidence="2">
    <location>
        <begin position="24"/>
        <end position="417"/>
    </location>
</feature>
<evidence type="ECO:0000259" key="3">
    <source>
        <dbReference type="PROSITE" id="PS50222"/>
    </source>
</evidence>
<proteinExistence type="predicted"/>
<dbReference type="Pfam" id="PF13202">
    <property type="entry name" value="EF-hand_5"/>
    <property type="match status" value="2"/>
</dbReference>
<sequence>MARTTLTLAAAVAAAFAAATASAQNAPAPPSAQGPASLAPATSAGSAERSARKIRRPQPAVPAAVSAPASPDSIPRGADATPRRPGVPAGAATLAAALAPDLRSSIGVQKAIFVQRFVAESLYRFDRDNRRLVTAEQLAQNIALMERNVREGADRWWRETDGAKAGKVGREDALAAAAEQFRKQTGLAADRTETLQQAGIRESFERGAAQQFARFDVDGNGVVDRSEVDLRIAEEIERIGRSARIARALVEDGTRGRKGYLDLDKATLALGEAFDELDANRDGTLGMEELPAAARAPEPKALAAAKPQPQPRTGAVAAKPPAAIAAAPSRPPEAHPKTPTPKQGSTPAASAPAPDARSGEATDAAVARQAVKVRPQPNPKPAPAAARQPGPGPSFFSEPLPKVRGYGVTGASSTEAR</sequence>
<feature type="domain" description="EF-hand" evidence="3">
    <location>
        <begin position="265"/>
        <end position="300"/>
    </location>
</feature>
<dbReference type="PROSITE" id="PS50222">
    <property type="entry name" value="EF_HAND_2"/>
    <property type="match status" value="1"/>
</dbReference>
<comment type="caution">
    <text evidence="4">The sequence shown here is derived from an EMBL/GenBank/DDBJ whole genome shotgun (WGS) entry which is preliminary data.</text>
</comment>
<evidence type="ECO:0000256" key="2">
    <source>
        <dbReference type="SAM" id="SignalP"/>
    </source>
</evidence>
<keyword evidence="2" id="KW-0732">Signal</keyword>
<evidence type="ECO:0000256" key="1">
    <source>
        <dbReference type="SAM" id="MobiDB-lite"/>
    </source>
</evidence>
<keyword evidence="5" id="KW-1185">Reference proteome</keyword>
<dbReference type="InterPro" id="IPR018247">
    <property type="entry name" value="EF_Hand_1_Ca_BS"/>
</dbReference>
<dbReference type="AlphaFoldDB" id="A0AAV4ZLS9"/>
<dbReference type="Proteomes" id="UP001055247">
    <property type="component" value="Unassembled WGS sequence"/>
</dbReference>
<organism evidence="4 5">
    <name type="scientific">Methylobacterium hispanicum</name>
    <dbReference type="NCBI Taxonomy" id="270350"/>
    <lineage>
        <taxon>Bacteria</taxon>
        <taxon>Pseudomonadati</taxon>
        <taxon>Pseudomonadota</taxon>
        <taxon>Alphaproteobacteria</taxon>
        <taxon>Hyphomicrobiales</taxon>
        <taxon>Methylobacteriaceae</taxon>
        <taxon>Methylobacterium</taxon>
    </lineage>
</organism>
<evidence type="ECO:0000313" key="5">
    <source>
        <dbReference type="Proteomes" id="UP001055247"/>
    </source>
</evidence>
<feature type="compositionally biased region" description="Low complexity" evidence="1">
    <location>
        <begin position="57"/>
        <end position="71"/>
    </location>
</feature>
<dbReference type="PROSITE" id="PS00018">
    <property type="entry name" value="EF_HAND_1"/>
    <property type="match status" value="2"/>
</dbReference>
<reference evidence="4" key="1">
    <citation type="journal article" date="2016" name="Front. Microbiol.">
        <title>Genome Sequence of the Piezophilic, Mesophilic Sulfate-Reducing Bacterium Desulfovibrio indicus J2T.</title>
        <authorList>
            <person name="Cao J."/>
            <person name="Maignien L."/>
            <person name="Shao Z."/>
            <person name="Alain K."/>
            <person name="Jebbar M."/>
        </authorList>
    </citation>
    <scope>NUCLEOTIDE SEQUENCE</scope>
    <source>
        <strain evidence="4">DSM 16372</strain>
    </source>
</reference>
<dbReference type="EMBL" id="BPQO01000011">
    <property type="protein sequence ID" value="GJD89392.1"/>
    <property type="molecule type" value="Genomic_DNA"/>
</dbReference>
<accession>A0AAV4ZLS9</accession>